<accession>A0A645G1C6</accession>
<feature type="transmembrane region" description="Helical" evidence="1">
    <location>
        <begin position="7"/>
        <end position="26"/>
    </location>
</feature>
<dbReference type="AlphaFoldDB" id="A0A645G1C6"/>
<evidence type="ECO:0000313" key="2">
    <source>
        <dbReference type="EMBL" id="MPN19609.1"/>
    </source>
</evidence>
<dbReference type="EMBL" id="VSSQ01067202">
    <property type="protein sequence ID" value="MPN19609.1"/>
    <property type="molecule type" value="Genomic_DNA"/>
</dbReference>
<feature type="transmembrane region" description="Helical" evidence="1">
    <location>
        <begin position="32"/>
        <end position="52"/>
    </location>
</feature>
<proteinExistence type="predicted"/>
<organism evidence="2">
    <name type="scientific">bioreactor metagenome</name>
    <dbReference type="NCBI Taxonomy" id="1076179"/>
    <lineage>
        <taxon>unclassified sequences</taxon>
        <taxon>metagenomes</taxon>
        <taxon>ecological metagenomes</taxon>
    </lineage>
</organism>
<protein>
    <submittedName>
        <fullName evidence="2">Uncharacterized protein</fullName>
    </submittedName>
</protein>
<name>A0A645G1C6_9ZZZZ</name>
<keyword evidence="1" id="KW-0472">Membrane</keyword>
<sequence length="59" mass="6741">MKKIKIQYWSLLLIILGMATVGWDHFVNLNDWIVRTAGIIMLGGIIGLSYALSKDRQQH</sequence>
<reference evidence="2" key="1">
    <citation type="submission" date="2019-08" db="EMBL/GenBank/DDBJ databases">
        <authorList>
            <person name="Kucharzyk K."/>
            <person name="Murdoch R.W."/>
            <person name="Higgins S."/>
            <person name="Loffler F."/>
        </authorList>
    </citation>
    <scope>NUCLEOTIDE SEQUENCE</scope>
</reference>
<evidence type="ECO:0000256" key="1">
    <source>
        <dbReference type="SAM" id="Phobius"/>
    </source>
</evidence>
<keyword evidence="1" id="KW-1133">Transmembrane helix</keyword>
<gene>
    <name evidence="2" type="ORF">SDC9_166981</name>
</gene>
<comment type="caution">
    <text evidence="2">The sequence shown here is derived from an EMBL/GenBank/DDBJ whole genome shotgun (WGS) entry which is preliminary data.</text>
</comment>
<keyword evidence="1" id="KW-0812">Transmembrane</keyword>